<dbReference type="OrthoDB" id="272703at2759"/>
<dbReference type="InterPro" id="IPR035979">
    <property type="entry name" value="RBD_domain_sf"/>
</dbReference>
<gene>
    <name evidence="4" type="ORF">COCMIDRAFT_91432</name>
</gene>
<dbReference type="Pfam" id="PF00076">
    <property type="entry name" value="RRM_1"/>
    <property type="match status" value="1"/>
</dbReference>
<sequence>MAVSRVFSRSYLLCGASASCIRATRSAIPSITSSLPRRSFTSSISAWEDIIQTPSRGPEIALTDNRTASAGNTANSICLLKLSKRLSRGDIEKLLQEDGFNIKKIQMRVDRFTFQNDTMCFVELGSSEEAQRAVKKLNHATLQNKSIVVKPLKSDFYWEPEPTSKNSLYGSRFFNNAGDDAAQEALRPLAEGRRMILSVKTPGWTPNAKISEARQNAHKIIEENFGQYGIERLSDMSVFFGDKKENPRLLGWIDFKTKEGAEQAAAEKHDTEINGRLVWLRDSNPSKWRVQQYWKSAPQLVQDMQEKGMLSKEMYEDKFVTPLPKNKSN</sequence>
<protein>
    <recommendedName>
        <fullName evidence="3">RRM domain-containing protein</fullName>
    </recommendedName>
</protein>
<dbReference type="CDD" id="cd00590">
    <property type="entry name" value="RRM_SF"/>
    <property type="match status" value="2"/>
</dbReference>
<accession>W6ZAP8</accession>
<evidence type="ECO:0000259" key="3">
    <source>
        <dbReference type="PROSITE" id="PS50102"/>
    </source>
</evidence>
<feature type="domain" description="RRM" evidence="3">
    <location>
        <begin position="75"/>
        <end position="154"/>
    </location>
</feature>
<dbReference type="EMBL" id="KI963959">
    <property type="protein sequence ID" value="EUC46878.1"/>
    <property type="molecule type" value="Genomic_DNA"/>
</dbReference>
<keyword evidence="5" id="KW-1185">Reference proteome</keyword>
<dbReference type="eggNOG" id="ENOG502T1U1">
    <property type="taxonomic scope" value="Eukaryota"/>
</dbReference>
<organism evidence="4 5">
    <name type="scientific">Bipolaris oryzae ATCC 44560</name>
    <dbReference type="NCBI Taxonomy" id="930090"/>
    <lineage>
        <taxon>Eukaryota</taxon>
        <taxon>Fungi</taxon>
        <taxon>Dikarya</taxon>
        <taxon>Ascomycota</taxon>
        <taxon>Pezizomycotina</taxon>
        <taxon>Dothideomycetes</taxon>
        <taxon>Pleosporomycetidae</taxon>
        <taxon>Pleosporales</taxon>
        <taxon>Pleosporineae</taxon>
        <taxon>Pleosporaceae</taxon>
        <taxon>Bipolaris</taxon>
    </lineage>
</organism>
<evidence type="ECO:0000313" key="5">
    <source>
        <dbReference type="Proteomes" id="UP000054032"/>
    </source>
</evidence>
<evidence type="ECO:0000313" key="4">
    <source>
        <dbReference type="EMBL" id="EUC46878.1"/>
    </source>
</evidence>
<dbReference type="GeneID" id="19127882"/>
<dbReference type="PROSITE" id="PS51257">
    <property type="entry name" value="PROKAR_LIPOPROTEIN"/>
    <property type="match status" value="1"/>
</dbReference>
<dbReference type="SUPFAM" id="SSF54928">
    <property type="entry name" value="RNA-binding domain, RBD"/>
    <property type="match status" value="2"/>
</dbReference>
<evidence type="ECO:0000256" key="1">
    <source>
        <dbReference type="ARBA" id="ARBA00022884"/>
    </source>
</evidence>
<dbReference type="SMART" id="SM00360">
    <property type="entry name" value="RRM"/>
    <property type="match status" value="1"/>
</dbReference>
<dbReference type="KEGG" id="bor:COCMIDRAFT_91432"/>
<dbReference type="GO" id="GO:0003723">
    <property type="term" value="F:RNA binding"/>
    <property type="evidence" value="ECO:0007669"/>
    <property type="project" value="UniProtKB-UniRule"/>
</dbReference>
<dbReference type="PANTHER" id="PTHR21245">
    <property type="entry name" value="HETEROGENEOUS NUCLEAR RIBONUCLEOPROTEIN"/>
    <property type="match status" value="1"/>
</dbReference>
<dbReference type="Proteomes" id="UP000054032">
    <property type="component" value="Unassembled WGS sequence"/>
</dbReference>
<dbReference type="AlphaFoldDB" id="W6ZAP8"/>
<dbReference type="PROSITE" id="PS50102">
    <property type="entry name" value="RRM"/>
    <property type="match status" value="1"/>
</dbReference>
<dbReference type="Gene3D" id="3.30.70.330">
    <property type="match status" value="2"/>
</dbReference>
<name>W6ZAP8_COCMI</name>
<dbReference type="InterPro" id="IPR000504">
    <property type="entry name" value="RRM_dom"/>
</dbReference>
<reference evidence="4 5" key="1">
    <citation type="journal article" date="2013" name="PLoS Genet.">
        <title>Comparative genome structure, secondary metabolite, and effector coding capacity across Cochliobolus pathogens.</title>
        <authorList>
            <person name="Condon B.J."/>
            <person name="Leng Y."/>
            <person name="Wu D."/>
            <person name="Bushley K.E."/>
            <person name="Ohm R.A."/>
            <person name="Otillar R."/>
            <person name="Martin J."/>
            <person name="Schackwitz W."/>
            <person name="Grimwood J."/>
            <person name="MohdZainudin N."/>
            <person name="Xue C."/>
            <person name="Wang R."/>
            <person name="Manning V.A."/>
            <person name="Dhillon B."/>
            <person name="Tu Z.J."/>
            <person name="Steffenson B.J."/>
            <person name="Salamov A."/>
            <person name="Sun H."/>
            <person name="Lowry S."/>
            <person name="LaButti K."/>
            <person name="Han J."/>
            <person name="Copeland A."/>
            <person name="Lindquist E."/>
            <person name="Barry K."/>
            <person name="Schmutz J."/>
            <person name="Baker S.E."/>
            <person name="Ciuffetti L.M."/>
            <person name="Grigoriev I.V."/>
            <person name="Zhong S."/>
            <person name="Turgeon B.G."/>
        </authorList>
    </citation>
    <scope>NUCLEOTIDE SEQUENCE [LARGE SCALE GENOMIC DNA]</scope>
    <source>
        <strain evidence="4 5">ATCC 44560</strain>
    </source>
</reference>
<dbReference type="InterPro" id="IPR012677">
    <property type="entry name" value="Nucleotide-bd_a/b_plait_sf"/>
</dbReference>
<dbReference type="HOGENOM" id="CLU_847330_0_0_1"/>
<keyword evidence="1 2" id="KW-0694">RNA-binding</keyword>
<proteinExistence type="predicted"/>
<dbReference type="RefSeq" id="XP_007686566.1">
    <property type="nucleotide sequence ID" value="XM_007688376.1"/>
</dbReference>
<evidence type="ECO:0000256" key="2">
    <source>
        <dbReference type="PROSITE-ProRule" id="PRU00176"/>
    </source>
</evidence>